<accession>A0A3R8Q2B4</accession>
<sequence length="129" mass="14806">MSISKCRKVITFVGSPPPYVLLLECLSTEKKGYVREYTTLQNKNFLPSFTASSYSNDKPKALHITIPGEGLFEIGNQTYLAGDYCFYYDLNKKLHYSKITKNELNYILGNRNNLSYRNCLIALNKPYVI</sequence>
<reference evidence="1" key="1">
    <citation type="submission" date="2018-11" db="EMBL/GenBank/DDBJ databases">
        <title>Draft genome sequences of proposed Pectobacterium aquaticum sp. nov. isolated in France from fresh water.</title>
        <authorList>
            <person name="Pedron J."/>
            <person name="Barny M.A."/>
        </authorList>
    </citation>
    <scope>NUCLEOTIDE SEQUENCE [LARGE SCALE GENOMIC DNA]</scope>
    <source>
        <strain evidence="1">A35-S23-M15</strain>
    </source>
</reference>
<dbReference type="EMBL" id="QHJW02000006">
    <property type="protein sequence ID" value="RRO11425.1"/>
    <property type="molecule type" value="Genomic_DNA"/>
</dbReference>
<gene>
    <name evidence="1" type="ORF">DMB85_003735</name>
</gene>
<keyword evidence="2" id="KW-1185">Reference proteome</keyword>
<dbReference type="RefSeq" id="WP_116237636.1">
    <property type="nucleotide sequence ID" value="NZ_QHJW02000006.1"/>
</dbReference>
<proteinExistence type="predicted"/>
<evidence type="ECO:0008006" key="3">
    <source>
        <dbReference type="Google" id="ProtNLM"/>
    </source>
</evidence>
<evidence type="ECO:0000313" key="1">
    <source>
        <dbReference type="EMBL" id="RRO11425.1"/>
    </source>
</evidence>
<organism evidence="1 2">
    <name type="scientific">Pectobacterium aquaticum</name>
    <dbReference type="NCBI Taxonomy" id="2204145"/>
    <lineage>
        <taxon>Bacteria</taxon>
        <taxon>Pseudomonadati</taxon>
        <taxon>Pseudomonadota</taxon>
        <taxon>Gammaproteobacteria</taxon>
        <taxon>Enterobacterales</taxon>
        <taxon>Pectobacteriaceae</taxon>
        <taxon>Pectobacterium</taxon>
    </lineage>
</organism>
<protein>
    <recommendedName>
        <fullName evidence="3">AraC family transcriptional regulator</fullName>
    </recommendedName>
</protein>
<comment type="caution">
    <text evidence="1">The sequence shown here is derived from an EMBL/GenBank/DDBJ whole genome shotgun (WGS) entry which is preliminary data.</text>
</comment>
<name>A0A3R8Q2B4_9GAMM</name>
<dbReference type="Proteomes" id="UP000256817">
    <property type="component" value="Unassembled WGS sequence"/>
</dbReference>
<evidence type="ECO:0000313" key="2">
    <source>
        <dbReference type="Proteomes" id="UP000256817"/>
    </source>
</evidence>